<evidence type="ECO:0000256" key="6">
    <source>
        <dbReference type="ARBA" id="ARBA00022838"/>
    </source>
</evidence>
<evidence type="ECO:0000256" key="2">
    <source>
        <dbReference type="ARBA" id="ARBA00004629"/>
    </source>
</evidence>
<dbReference type="GO" id="GO:0007059">
    <property type="term" value="P:chromosome segregation"/>
    <property type="evidence" value="ECO:0007669"/>
    <property type="project" value="TreeGrafter"/>
</dbReference>
<evidence type="ECO:0000256" key="5">
    <source>
        <dbReference type="ARBA" id="ARBA00022776"/>
    </source>
</evidence>
<reference evidence="10 11" key="1">
    <citation type="submission" date="2013-09" db="EMBL/GenBank/DDBJ databases">
        <title>Corchorus capsularis genome sequencing.</title>
        <authorList>
            <person name="Alam M."/>
            <person name="Haque M.S."/>
            <person name="Islam M.S."/>
            <person name="Emdad E.M."/>
            <person name="Islam M.M."/>
            <person name="Ahmed B."/>
            <person name="Halim A."/>
            <person name="Hossen Q.M.M."/>
            <person name="Hossain M.Z."/>
            <person name="Ahmed R."/>
            <person name="Khan M.M."/>
            <person name="Islam R."/>
            <person name="Rashid M.M."/>
            <person name="Khan S.A."/>
            <person name="Rahman M.S."/>
            <person name="Alam M."/>
        </authorList>
    </citation>
    <scope>NUCLEOTIDE SEQUENCE [LARGE SCALE GENOMIC DNA]</scope>
    <source>
        <strain evidence="11">cv. CVL-1</strain>
        <tissue evidence="10">Whole seedling</tissue>
    </source>
</reference>
<organism evidence="10 11">
    <name type="scientific">Corchorus capsularis</name>
    <name type="common">Jute</name>
    <dbReference type="NCBI Taxonomy" id="210143"/>
    <lineage>
        <taxon>Eukaryota</taxon>
        <taxon>Viridiplantae</taxon>
        <taxon>Streptophyta</taxon>
        <taxon>Embryophyta</taxon>
        <taxon>Tracheophyta</taxon>
        <taxon>Spermatophyta</taxon>
        <taxon>Magnoliopsida</taxon>
        <taxon>eudicotyledons</taxon>
        <taxon>Gunneridae</taxon>
        <taxon>Pentapetalae</taxon>
        <taxon>rosids</taxon>
        <taxon>malvids</taxon>
        <taxon>Malvales</taxon>
        <taxon>Malvaceae</taxon>
        <taxon>Grewioideae</taxon>
        <taxon>Apeibeae</taxon>
        <taxon>Corchorus</taxon>
    </lineage>
</organism>
<proteinExistence type="predicted"/>
<keyword evidence="8" id="KW-0131">Cell cycle</keyword>
<evidence type="ECO:0000256" key="9">
    <source>
        <dbReference type="ARBA" id="ARBA00023328"/>
    </source>
</evidence>
<evidence type="ECO:0000256" key="8">
    <source>
        <dbReference type="ARBA" id="ARBA00023306"/>
    </source>
</evidence>
<name>A0A1R3J8Z5_COCAP</name>
<evidence type="ECO:0000256" key="7">
    <source>
        <dbReference type="ARBA" id="ARBA00023242"/>
    </source>
</evidence>
<evidence type="ECO:0000313" key="10">
    <source>
        <dbReference type="EMBL" id="OMO91312.1"/>
    </source>
</evidence>
<dbReference type="GO" id="GO:0000444">
    <property type="term" value="C:MIS12/MIND type complex"/>
    <property type="evidence" value="ECO:0007669"/>
    <property type="project" value="InterPro"/>
</dbReference>
<evidence type="ECO:0000313" key="11">
    <source>
        <dbReference type="Proteomes" id="UP000188268"/>
    </source>
</evidence>
<feature type="non-terminal residue" evidence="10">
    <location>
        <position position="119"/>
    </location>
</feature>
<dbReference type="AlphaFoldDB" id="A0A1R3J8Z5"/>
<dbReference type="InterPro" id="IPR007128">
    <property type="entry name" value="PMF1/Nnf1"/>
</dbReference>
<dbReference type="GO" id="GO:0051301">
    <property type="term" value="P:cell division"/>
    <property type="evidence" value="ECO:0007669"/>
    <property type="project" value="UniProtKB-KW"/>
</dbReference>
<keyword evidence="9" id="KW-0137">Centromere</keyword>
<comment type="caution">
    <text evidence="10">The sequence shown here is derived from an EMBL/GenBank/DDBJ whole genome shotgun (WGS) entry which is preliminary data.</text>
</comment>
<evidence type="ECO:0000256" key="3">
    <source>
        <dbReference type="ARBA" id="ARBA00022454"/>
    </source>
</evidence>
<keyword evidence="7" id="KW-0539">Nucleus</keyword>
<dbReference type="GO" id="GO:0005634">
    <property type="term" value="C:nucleus"/>
    <property type="evidence" value="ECO:0007669"/>
    <property type="project" value="UniProtKB-SubCell"/>
</dbReference>
<dbReference type="PANTHER" id="PTHR15459">
    <property type="entry name" value="POLYAMINE-MODULATED FACTOR 1"/>
    <property type="match status" value="1"/>
</dbReference>
<keyword evidence="11" id="KW-1185">Reference proteome</keyword>
<gene>
    <name evidence="10" type="ORF">CCACVL1_07166</name>
</gene>
<sequence>MEDFARHGGHFCTKQKKMGSKIGGVELGRKQSDLKKSFKLAVRSLLTTCTAQDFSNAFPNFTRAEQERLHQIFLQVITSLHGNIEDEFESLCQELQVGTALDTVDQLVGEQCLDPLFSD</sequence>
<accession>A0A1R3J8Z5</accession>
<keyword evidence="5" id="KW-0498">Mitosis</keyword>
<comment type="subcellular location">
    <subcellularLocation>
        <location evidence="2">Chromosome</location>
        <location evidence="2">Centromere</location>
        <location evidence="2">Kinetochore</location>
    </subcellularLocation>
    <subcellularLocation>
        <location evidence="1">Nucleus</location>
    </subcellularLocation>
</comment>
<keyword evidence="6" id="KW-0995">Kinetochore</keyword>
<evidence type="ECO:0000256" key="4">
    <source>
        <dbReference type="ARBA" id="ARBA00022618"/>
    </source>
</evidence>
<keyword evidence="3" id="KW-0158">Chromosome</keyword>
<dbReference type="Gramene" id="OMO91312">
    <property type="protein sequence ID" value="OMO91312"/>
    <property type="gene ID" value="CCACVL1_07166"/>
</dbReference>
<dbReference type="OMA" id="SECWVLN"/>
<dbReference type="OrthoDB" id="506494at2759"/>
<evidence type="ECO:0000256" key="1">
    <source>
        <dbReference type="ARBA" id="ARBA00004123"/>
    </source>
</evidence>
<protein>
    <submittedName>
        <fullName evidence="10">Uncharacterized protein</fullName>
    </submittedName>
</protein>
<dbReference type="Proteomes" id="UP000188268">
    <property type="component" value="Unassembled WGS sequence"/>
</dbReference>
<dbReference type="PANTHER" id="PTHR15459:SF3">
    <property type="entry name" value="POLYAMINE-MODULATED FACTOR 1"/>
    <property type="match status" value="1"/>
</dbReference>
<dbReference type="EMBL" id="AWWV01008336">
    <property type="protein sequence ID" value="OMO91312.1"/>
    <property type="molecule type" value="Genomic_DNA"/>
</dbReference>
<keyword evidence="4" id="KW-0132">Cell division</keyword>
<dbReference type="Pfam" id="PF03980">
    <property type="entry name" value="Nnf1"/>
    <property type="match status" value="1"/>
</dbReference>